<feature type="region of interest" description="Disordered" evidence="1">
    <location>
        <begin position="1"/>
        <end position="357"/>
    </location>
</feature>
<comment type="caution">
    <text evidence="2">The sequence shown here is derived from an EMBL/GenBank/DDBJ whole genome shotgun (WGS) entry which is preliminary data.</text>
</comment>
<sequence>MEAISNMATDAARAVWGDSTHGKEPISGAQGNVPRGEPFDAGNLSDAAQQERLDRTVGNPSSTHPASTQNERLDDDASSPNYRHDSGMLFSGGNGQEQFDKTPETPLHKPSHSSTGDQGLDATAASSNRTRHGAENHSLPTDREGQAVIGPSEQTSHNSKEESLGGAGVAASSGKLPGDVEKETSASDKVAASSDRLPGDAEKETSPSDYAKEKSSKKKDSGVGEAEGDPETSVMGEGPKSLADVAKDNGGDAGNSGDAAKKDADNSTSEAGGSDGKEKNNETKGTGEQYVRTTGLAADGGDFDATKPGAGKEADRLMEEKGMSHEGGDNKGGKKTGGGDGDKPSLGERIKNKLHKH</sequence>
<feature type="compositionally biased region" description="Basic and acidic residues" evidence="1">
    <location>
        <begin position="310"/>
        <end position="332"/>
    </location>
</feature>
<feature type="compositionally biased region" description="Basic and acidic residues" evidence="1">
    <location>
        <begin position="98"/>
        <end position="107"/>
    </location>
</feature>
<evidence type="ECO:0008006" key="4">
    <source>
        <dbReference type="Google" id="ProtNLM"/>
    </source>
</evidence>
<feature type="compositionally biased region" description="Basic and acidic residues" evidence="1">
    <location>
        <begin position="197"/>
        <end position="222"/>
    </location>
</feature>
<feature type="compositionally biased region" description="Basic and acidic residues" evidence="1">
    <location>
        <begin position="132"/>
        <end position="145"/>
    </location>
</feature>
<keyword evidence="3" id="KW-1185">Reference proteome</keyword>
<evidence type="ECO:0000256" key="1">
    <source>
        <dbReference type="SAM" id="MobiDB-lite"/>
    </source>
</evidence>
<evidence type="ECO:0000313" key="3">
    <source>
        <dbReference type="Proteomes" id="UP000824596"/>
    </source>
</evidence>
<feature type="compositionally biased region" description="Polar residues" evidence="1">
    <location>
        <begin position="58"/>
        <end position="70"/>
    </location>
</feature>
<feature type="compositionally biased region" description="Basic and acidic residues" evidence="1">
    <location>
        <begin position="340"/>
        <end position="351"/>
    </location>
</feature>
<accession>A0A9P8MWN4</accession>
<dbReference type="Proteomes" id="UP000824596">
    <property type="component" value="Unassembled WGS sequence"/>
</dbReference>
<dbReference type="RefSeq" id="XP_044718050.1">
    <property type="nucleotide sequence ID" value="XM_044867163.1"/>
</dbReference>
<name>A0A9P8MWN4_9HYPO</name>
<proteinExistence type="predicted"/>
<protein>
    <recommendedName>
        <fullName evidence="4">Glycine-rich cell wall structural protein 1</fullName>
    </recommendedName>
</protein>
<dbReference type="EMBL" id="JAIZPD010000010">
    <property type="protein sequence ID" value="KAH0960537.1"/>
    <property type="molecule type" value="Genomic_DNA"/>
</dbReference>
<reference evidence="2" key="1">
    <citation type="submission" date="2021-09" db="EMBL/GenBank/DDBJ databases">
        <title>A high-quality genome of the endoparasitic fungus Hirsutella rhossiliensis with a comparison of Hirsutella genomes reveals transposable elements contributing to genome size variation.</title>
        <authorList>
            <person name="Lin R."/>
            <person name="Jiao Y."/>
            <person name="Sun X."/>
            <person name="Ling J."/>
            <person name="Xie B."/>
            <person name="Cheng X."/>
        </authorList>
    </citation>
    <scope>NUCLEOTIDE SEQUENCE</scope>
    <source>
        <strain evidence="2">HR02</strain>
    </source>
</reference>
<dbReference type="GeneID" id="68357821"/>
<evidence type="ECO:0000313" key="2">
    <source>
        <dbReference type="EMBL" id="KAH0960537.1"/>
    </source>
</evidence>
<gene>
    <name evidence="2" type="ORF">HRG_08692</name>
</gene>
<organism evidence="2 3">
    <name type="scientific">Hirsutella rhossiliensis</name>
    <dbReference type="NCBI Taxonomy" id="111463"/>
    <lineage>
        <taxon>Eukaryota</taxon>
        <taxon>Fungi</taxon>
        <taxon>Dikarya</taxon>
        <taxon>Ascomycota</taxon>
        <taxon>Pezizomycotina</taxon>
        <taxon>Sordariomycetes</taxon>
        <taxon>Hypocreomycetidae</taxon>
        <taxon>Hypocreales</taxon>
        <taxon>Ophiocordycipitaceae</taxon>
        <taxon>Hirsutella</taxon>
    </lineage>
</organism>
<dbReference type="AlphaFoldDB" id="A0A9P8MWN4"/>
<dbReference type="OrthoDB" id="5388207at2759"/>